<dbReference type="EMBL" id="BPVZ01000042">
    <property type="protein sequence ID" value="GKV14963.1"/>
    <property type="molecule type" value="Genomic_DNA"/>
</dbReference>
<gene>
    <name evidence="1" type="ORF">SLEP1_g25761</name>
</gene>
<dbReference type="InterPro" id="IPR007658">
    <property type="entry name" value="DUF594"/>
</dbReference>
<evidence type="ECO:0000313" key="1">
    <source>
        <dbReference type="EMBL" id="GKV14963.1"/>
    </source>
</evidence>
<comment type="caution">
    <text evidence="1">The sequence shown here is derived from an EMBL/GenBank/DDBJ whole genome shotgun (WGS) entry which is preliminary data.</text>
</comment>
<evidence type="ECO:0000313" key="2">
    <source>
        <dbReference type="Proteomes" id="UP001054252"/>
    </source>
</evidence>
<sequence>MTTENKKASDPDCKLDLDNVDDVKKLQSSNASGRIFGQLQKEVSDLATLLKHSRNKWHMIRDVWIEMLLYAAASSQNSSHIKQLGEGFEFISVIWLLVGTNWSKL</sequence>
<proteinExistence type="predicted"/>
<name>A0AAV5JK66_9ROSI</name>
<dbReference type="PANTHER" id="PTHR31325">
    <property type="entry name" value="OS01G0798800 PROTEIN-RELATED"/>
    <property type="match status" value="1"/>
</dbReference>
<protein>
    <submittedName>
        <fullName evidence="1">Uncharacterized protein</fullName>
    </submittedName>
</protein>
<dbReference type="Pfam" id="PF04578">
    <property type="entry name" value="DUF594"/>
    <property type="match status" value="1"/>
</dbReference>
<organism evidence="1 2">
    <name type="scientific">Rubroshorea leprosula</name>
    <dbReference type="NCBI Taxonomy" id="152421"/>
    <lineage>
        <taxon>Eukaryota</taxon>
        <taxon>Viridiplantae</taxon>
        <taxon>Streptophyta</taxon>
        <taxon>Embryophyta</taxon>
        <taxon>Tracheophyta</taxon>
        <taxon>Spermatophyta</taxon>
        <taxon>Magnoliopsida</taxon>
        <taxon>eudicotyledons</taxon>
        <taxon>Gunneridae</taxon>
        <taxon>Pentapetalae</taxon>
        <taxon>rosids</taxon>
        <taxon>malvids</taxon>
        <taxon>Malvales</taxon>
        <taxon>Dipterocarpaceae</taxon>
        <taxon>Rubroshorea</taxon>
    </lineage>
</organism>
<dbReference type="AlphaFoldDB" id="A0AAV5JK66"/>
<reference evidence="1 2" key="1">
    <citation type="journal article" date="2021" name="Commun. Biol.">
        <title>The genome of Shorea leprosula (Dipterocarpaceae) highlights the ecological relevance of drought in aseasonal tropical rainforests.</title>
        <authorList>
            <person name="Ng K.K.S."/>
            <person name="Kobayashi M.J."/>
            <person name="Fawcett J.A."/>
            <person name="Hatakeyama M."/>
            <person name="Paape T."/>
            <person name="Ng C.H."/>
            <person name="Ang C.C."/>
            <person name="Tnah L.H."/>
            <person name="Lee C.T."/>
            <person name="Nishiyama T."/>
            <person name="Sese J."/>
            <person name="O'Brien M.J."/>
            <person name="Copetti D."/>
            <person name="Mohd Noor M.I."/>
            <person name="Ong R.C."/>
            <person name="Putra M."/>
            <person name="Sireger I.Z."/>
            <person name="Indrioko S."/>
            <person name="Kosugi Y."/>
            <person name="Izuno A."/>
            <person name="Isagi Y."/>
            <person name="Lee S.L."/>
            <person name="Shimizu K.K."/>
        </authorList>
    </citation>
    <scope>NUCLEOTIDE SEQUENCE [LARGE SCALE GENOMIC DNA]</scope>
    <source>
        <strain evidence="1">214</strain>
    </source>
</reference>
<dbReference type="Proteomes" id="UP001054252">
    <property type="component" value="Unassembled WGS sequence"/>
</dbReference>
<accession>A0AAV5JK66</accession>
<keyword evidence="2" id="KW-1185">Reference proteome</keyword>